<reference evidence="4" key="1">
    <citation type="journal article" date="2019" name="Int. J. Syst. Evol. Microbiol.">
        <title>The Global Catalogue of Microorganisms (GCM) 10K type strain sequencing project: providing services to taxonomists for standard genome sequencing and annotation.</title>
        <authorList>
            <consortium name="The Broad Institute Genomics Platform"/>
            <consortium name="The Broad Institute Genome Sequencing Center for Infectious Disease"/>
            <person name="Wu L."/>
            <person name="Ma J."/>
        </authorList>
    </citation>
    <scope>NUCLEOTIDE SEQUENCE [LARGE SCALE GENOMIC DNA]</scope>
    <source>
        <strain evidence="4">CGMCC 4.7093</strain>
    </source>
</reference>
<gene>
    <name evidence="3" type="ORF">ACFPBZ_05150</name>
</gene>
<dbReference type="PANTHER" id="PTHR43681">
    <property type="entry name" value="TRANSMEMBRANE GTPASE FZO"/>
    <property type="match status" value="1"/>
</dbReference>
<evidence type="ECO:0000256" key="1">
    <source>
        <dbReference type="SAM" id="Phobius"/>
    </source>
</evidence>
<keyword evidence="1" id="KW-0812">Transmembrane</keyword>
<keyword evidence="1" id="KW-0472">Membrane</keyword>
<feature type="transmembrane region" description="Helical" evidence="1">
    <location>
        <begin position="450"/>
        <end position="483"/>
    </location>
</feature>
<dbReference type="Proteomes" id="UP001595947">
    <property type="component" value="Unassembled WGS sequence"/>
</dbReference>
<dbReference type="InterPro" id="IPR051943">
    <property type="entry name" value="TRAFAC_Dynamin-like_GTPase"/>
</dbReference>
<dbReference type="InterPro" id="IPR027417">
    <property type="entry name" value="P-loop_NTPase"/>
</dbReference>
<dbReference type="Pfam" id="PF00350">
    <property type="entry name" value="Dynamin_N"/>
    <property type="match status" value="1"/>
</dbReference>
<protein>
    <submittedName>
        <fullName evidence="3">Dynamin family protein</fullName>
    </submittedName>
</protein>
<organism evidence="3 4">
    <name type="scientific">Actinomycetospora atypica</name>
    <dbReference type="NCBI Taxonomy" id="1290095"/>
    <lineage>
        <taxon>Bacteria</taxon>
        <taxon>Bacillati</taxon>
        <taxon>Actinomycetota</taxon>
        <taxon>Actinomycetes</taxon>
        <taxon>Pseudonocardiales</taxon>
        <taxon>Pseudonocardiaceae</taxon>
        <taxon>Actinomycetospora</taxon>
    </lineage>
</organism>
<accession>A0ABV9YFL5</accession>
<dbReference type="Gene3D" id="3.40.50.300">
    <property type="entry name" value="P-loop containing nucleotide triphosphate hydrolases"/>
    <property type="match status" value="1"/>
</dbReference>
<evidence type="ECO:0000259" key="2">
    <source>
        <dbReference type="Pfam" id="PF00350"/>
    </source>
</evidence>
<evidence type="ECO:0000313" key="4">
    <source>
        <dbReference type="Proteomes" id="UP001595947"/>
    </source>
</evidence>
<name>A0ABV9YFL5_9PSEU</name>
<dbReference type="EMBL" id="JBHSIV010000004">
    <property type="protein sequence ID" value="MFC5061583.1"/>
    <property type="molecule type" value="Genomic_DNA"/>
</dbReference>
<comment type="caution">
    <text evidence="3">The sequence shown here is derived from an EMBL/GenBank/DDBJ whole genome shotgun (WGS) entry which is preliminary data.</text>
</comment>
<dbReference type="RefSeq" id="WP_378034935.1">
    <property type="nucleotide sequence ID" value="NZ_JBHSIV010000004.1"/>
</dbReference>
<dbReference type="SUPFAM" id="SSF52540">
    <property type="entry name" value="P-loop containing nucleoside triphosphate hydrolases"/>
    <property type="match status" value="1"/>
</dbReference>
<sequence length="605" mass="63977">MADLAYAVAGAAAEDGQGELATGVWNELGRAGDRTASVVAVGEKKRGKSSLINALVGTPGLLPVDVDVATSVHVTVDHAPVPSARVYDGSAPEGRALGLHEVAEYAALDPATGRTRHEGVNQVEVFSPSPLLARGLTLIDTPGVGGLSAGHAAVTLATLDRADALLFVVSGHSELTASELSFLERATARISVVLFVLTQFDQAPEWRAVLARNLELLARHTPRHANAPWFVVNSQARADVERARSAGRPDVAERRLASSGLPTLDAALAGLAAEADALRLWNVVHRCAQVADALIVSASRRADSLTLDPGFAERVGREKAALAALHGQGASWRTVLGDALALADQHCRRTLNREVEDLRLQVTEQLDAMKGTKGLQQVIDGVPDRINGIWMTVTHQLIDEVDAAAEAVVSAVGASGVDLTELLPERPGRLDDLPDPSRRRPNQSFVEHGMMAMGLGSVVGSLVSVVATPLVGIPVGAAAIGLVARVRHSREGAARSQMAARQFLDRAAVRVQTEIPPAVQETLTSVKGLIIAHVSSHVDGRRTEIEAALAEHQRLLKAERDAVGRARKAADERLAHRRELRTQANAIWRRLAATPPAAPASGTPR</sequence>
<dbReference type="PANTHER" id="PTHR43681:SF1">
    <property type="entry name" value="SARCALUMENIN"/>
    <property type="match status" value="1"/>
</dbReference>
<feature type="domain" description="Dynamin N-terminal" evidence="2">
    <location>
        <begin position="38"/>
        <end position="198"/>
    </location>
</feature>
<keyword evidence="4" id="KW-1185">Reference proteome</keyword>
<keyword evidence="1" id="KW-1133">Transmembrane helix</keyword>
<evidence type="ECO:0000313" key="3">
    <source>
        <dbReference type="EMBL" id="MFC5061583.1"/>
    </source>
</evidence>
<dbReference type="InterPro" id="IPR045063">
    <property type="entry name" value="Dynamin_N"/>
</dbReference>
<proteinExistence type="predicted"/>